<accession>A0ACC2U0D1</accession>
<reference evidence="1" key="1">
    <citation type="submission" date="2022-04" db="EMBL/GenBank/DDBJ databases">
        <title>Genome of the entomopathogenic fungus Entomophthora muscae.</title>
        <authorList>
            <person name="Elya C."/>
            <person name="Lovett B.R."/>
            <person name="Lee E."/>
            <person name="Macias A.M."/>
            <person name="Hajek A.E."/>
            <person name="De Bivort B.L."/>
            <person name="Kasson M.T."/>
            <person name="De Fine Licht H.H."/>
            <person name="Stajich J.E."/>
        </authorList>
    </citation>
    <scope>NUCLEOTIDE SEQUENCE</scope>
    <source>
        <strain evidence="1">Berkeley</strain>
    </source>
</reference>
<evidence type="ECO:0000313" key="2">
    <source>
        <dbReference type="Proteomes" id="UP001165960"/>
    </source>
</evidence>
<evidence type="ECO:0000313" key="1">
    <source>
        <dbReference type="EMBL" id="KAJ9080283.1"/>
    </source>
</evidence>
<organism evidence="1 2">
    <name type="scientific">Entomophthora muscae</name>
    <dbReference type="NCBI Taxonomy" id="34485"/>
    <lineage>
        <taxon>Eukaryota</taxon>
        <taxon>Fungi</taxon>
        <taxon>Fungi incertae sedis</taxon>
        <taxon>Zoopagomycota</taxon>
        <taxon>Entomophthoromycotina</taxon>
        <taxon>Entomophthoromycetes</taxon>
        <taxon>Entomophthorales</taxon>
        <taxon>Entomophthoraceae</taxon>
        <taxon>Entomophthora</taxon>
    </lineage>
</organism>
<name>A0ACC2U0D1_9FUNG</name>
<sequence length="322" mass="36095">MVKEISKLSFGAGPLGGLYGSMNSEQALDAVRAALESGFTLFDTSPYYNDSEKVLGYCLDTLKKSFPRDTYWLSTKVGRYGVETFDFSRERVRKSVLDSLSLLKTSYIDIVYCHDIEFDKDSTALKEGLEELFCLKKEGLIKFVGISGYPIPVLESVSKLSFEKGLPLDAVLSYCHFTMQNTRLAEDSFLERLKGFGVKYIFNASPLCMGLLSDSDTPPWHPAAEELKLASQYCITECEKYGKTLSEVALSYSLDIPSPHITSTIIGCRTRDEVLQARLTSVSCKDKSDKDLRLKCLEHLSPFHNYTWPSPPPSYKAKSFSD</sequence>
<protein>
    <submittedName>
        <fullName evidence="1">Uncharacterized protein</fullName>
    </submittedName>
</protein>
<comment type="caution">
    <text evidence="1">The sequence shown here is derived from an EMBL/GenBank/DDBJ whole genome shotgun (WGS) entry which is preliminary data.</text>
</comment>
<dbReference type="Proteomes" id="UP001165960">
    <property type="component" value="Unassembled WGS sequence"/>
</dbReference>
<keyword evidence="2" id="KW-1185">Reference proteome</keyword>
<gene>
    <name evidence="1" type="ORF">DSO57_1026706</name>
</gene>
<dbReference type="EMBL" id="QTSX02001578">
    <property type="protein sequence ID" value="KAJ9080283.1"/>
    <property type="molecule type" value="Genomic_DNA"/>
</dbReference>
<proteinExistence type="predicted"/>